<sequence>MPTLPRISELDSTITRDRSECLPALNLVAPPSESERNTIQQNDNNPLLTARSDAPDNRQVKLPLLASPPTVAFAQPWSHDKATSPVPASHVSFDRSERDARHG</sequence>
<gene>
    <name evidence="1" type="ORF">EV182_008462</name>
</gene>
<dbReference type="Proteomes" id="UP001145114">
    <property type="component" value="Unassembled WGS sequence"/>
</dbReference>
<dbReference type="EMBL" id="JAMZIH010009504">
    <property type="protein sequence ID" value="KAJ1670032.1"/>
    <property type="molecule type" value="Genomic_DNA"/>
</dbReference>
<comment type="caution">
    <text evidence="1">The sequence shown here is derived from an EMBL/GenBank/DDBJ whole genome shotgun (WGS) entry which is preliminary data.</text>
</comment>
<name>A0ACC1H901_9FUNG</name>
<reference evidence="1" key="1">
    <citation type="submission" date="2022-06" db="EMBL/GenBank/DDBJ databases">
        <title>Phylogenomic reconstructions and comparative analyses of Kickxellomycotina fungi.</title>
        <authorList>
            <person name="Reynolds N.K."/>
            <person name="Stajich J.E."/>
            <person name="Barry K."/>
            <person name="Grigoriev I.V."/>
            <person name="Crous P."/>
            <person name="Smith M.E."/>
        </authorList>
    </citation>
    <scope>NUCLEOTIDE SEQUENCE</scope>
    <source>
        <strain evidence="1">RSA 2271</strain>
    </source>
</reference>
<organism evidence="1 2">
    <name type="scientific">Spiromyces aspiralis</name>
    <dbReference type="NCBI Taxonomy" id="68401"/>
    <lineage>
        <taxon>Eukaryota</taxon>
        <taxon>Fungi</taxon>
        <taxon>Fungi incertae sedis</taxon>
        <taxon>Zoopagomycota</taxon>
        <taxon>Kickxellomycotina</taxon>
        <taxon>Kickxellomycetes</taxon>
        <taxon>Kickxellales</taxon>
        <taxon>Kickxellaceae</taxon>
        <taxon>Spiromyces</taxon>
    </lineage>
</organism>
<evidence type="ECO:0000313" key="2">
    <source>
        <dbReference type="Proteomes" id="UP001145114"/>
    </source>
</evidence>
<keyword evidence="2" id="KW-1185">Reference proteome</keyword>
<evidence type="ECO:0000313" key="1">
    <source>
        <dbReference type="EMBL" id="KAJ1670032.1"/>
    </source>
</evidence>
<protein>
    <submittedName>
        <fullName evidence="1">Uncharacterized protein</fullName>
    </submittedName>
</protein>
<proteinExistence type="predicted"/>
<feature type="non-terminal residue" evidence="1">
    <location>
        <position position="103"/>
    </location>
</feature>
<accession>A0ACC1H901</accession>